<evidence type="ECO:0000256" key="13">
    <source>
        <dbReference type="ARBA" id="ARBA00023004"/>
    </source>
</evidence>
<feature type="region of interest" description="Disordered" evidence="20">
    <location>
        <begin position="1"/>
        <end position="54"/>
    </location>
</feature>
<dbReference type="PROSITE" id="PS51184">
    <property type="entry name" value="JMJC"/>
    <property type="match status" value="1"/>
</dbReference>
<dbReference type="EC" id="1.14.11.27" evidence="5"/>
<evidence type="ECO:0000313" key="24">
    <source>
        <dbReference type="Proteomes" id="UP000313359"/>
    </source>
</evidence>
<comment type="cofactor">
    <cofactor evidence="1">
        <name>Fe(2+)</name>
        <dbReference type="ChEBI" id="CHEBI:29033"/>
    </cofactor>
</comment>
<dbReference type="Pfam" id="PF02373">
    <property type="entry name" value="JmjC"/>
    <property type="match status" value="1"/>
</dbReference>
<dbReference type="PROSITE" id="PS01359">
    <property type="entry name" value="ZF_PHD_1"/>
    <property type="match status" value="1"/>
</dbReference>
<dbReference type="GO" id="GO:0140680">
    <property type="term" value="F:histone H3K36me/H3K36me2 demethylase activity"/>
    <property type="evidence" value="ECO:0007669"/>
    <property type="project" value="UniProtKB-EC"/>
</dbReference>
<comment type="catalytic activity">
    <reaction evidence="18">
        <text>N(6),N(6)-dimethyl-L-lysyl(36)-[histone H3] + 2 2-oxoglutarate + 2 O2 = L-lysyl(36)-[histone H3] + 2 formaldehyde + 2 succinate + 2 CO2</text>
        <dbReference type="Rhea" id="RHEA:42032"/>
        <dbReference type="Rhea" id="RHEA-COMP:9785"/>
        <dbReference type="Rhea" id="RHEA-COMP:9787"/>
        <dbReference type="ChEBI" id="CHEBI:15379"/>
        <dbReference type="ChEBI" id="CHEBI:16526"/>
        <dbReference type="ChEBI" id="CHEBI:16810"/>
        <dbReference type="ChEBI" id="CHEBI:16842"/>
        <dbReference type="ChEBI" id="CHEBI:29969"/>
        <dbReference type="ChEBI" id="CHEBI:30031"/>
        <dbReference type="ChEBI" id="CHEBI:61976"/>
        <dbReference type="EC" id="1.14.11.27"/>
    </reaction>
</comment>
<dbReference type="SUPFAM" id="SSF51197">
    <property type="entry name" value="Clavaminate synthase-like"/>
    <property type="match status" value="1"/>
</dbReference>
<comment type="subcellular location">
    <subcellularLocation>
        <location evidence="3">Nucleus</location>
    </subcellularLocation>
</comment>
<evidence type="ECO:0000313" key="23">
    <source>
        <dbReference type="EMBL" id="RPD65805.1"/>
    </source>
</evidence>
<dbReference type="InterPro" id="IPR003347">
    <property type="entry name" value="JmjC_dom"/>
</dbReference>
<evidence type="ECO:0000256" key="4">
    <source>
        <dbReference type="ARBA" id="ARBA00008037"/>
    </source>
</evidence>
<dbReference type="GO" id="GO:0005634">
    <property type="term" value="C:nucleus"/>
    <property type="evidence" value="ECO:0007669"/>
    <property type="project" value="UniProtKB-SubCell"/>
</dbReference>
<evidence type="ECO:0000256" key="15">
    <source>
        <dbReference type="ARBA" id="ARBA00023163"/>
    </source>
</evidence>
<keyword evidence="10" id="KW-0156">Chromatin regulator</keyword>
<keyword evidence="24" id="KW-1185">Reference proteome</keyword>
<sequence>MTRARRGRSGRSQKTPDLTGATEDGDTPAQTHQEGEEVTHAKTQDDKCPACKDTQEDTPLTVAEKEKWVRCDACKSWFHWRCVGEGGDLDAVGKWFCRPCLDANPARVITMKPPARKSTRRKTQRDYAGLNAGQETDPNRWLRMMEGKTIKKDPFRRMNGSEVGIEWLENDENAMKEPIVIESEEGLGMKMPPSSFTVNDVAESLSEDHPVEVIDVATQSNIPHWTLGKWAEYWNTEPSKRDKIRNVISLEISGTELADKVLPPRIVRELDWVEKFWPSTKKGRGHTYPKVQLYCLMGVGGAWTDWHVDFAGSSVYYHIIHGAKVVFYFIRPTPANLAAYEKWSGTELQNHSWLGDMCDEVFKVELKTGNTMIIPTGWIHAVYTPVDTLVFGGNFLHSYNVPTQLRVREIELATHVPKKFRFPYFVKLCWYAGEKYLRDLKAKEDFPPRILEGIEALADFLVSEARTMERGTDSAKRQAKEEVPGDRIKDAPALARELRWRAQHASGYSSDSEGRSSRHMKNKFVVNGVSDHATNGVGNKRKRSAADIGEDSTGLFRNFKPPGWERVDEHPAVTESRVVKARRPREDSTDWAEEWLHGDVNAAAEDGEEAHVERRRDVIVKVRRTAKGLERQTVERVLEEWQWVEGAPAGSSTVPTKSEPMDVTMTESHPPPSQASSDAQGDTNVAPTPGADTSPSGSQDDGCSQVAVEPS</sequence>
<accession>A0A5C2SPN8</accession>
<evidence type="ECO:0000256" key="16">
    <source>
        <dbReference type="ARBA" id="ARBA00023242"/>
    </source>
</evidence>
<evidence type="ECO:0000256" key="12">
    <source>
        <dbReference type="ARBA" id="ARBA00023002"/>
    </source>
</evidence>
<keyword evidence="12" id="KW-0560">Oxidoreductase</keyword>
<dbReference type="SUPFAM" id="SSF57903">
    <property type="entry name" value="FYVE/PHD zinc finger"/>
    <property type="match status" value="1"/>
</dbReference>
<evidence type="ECO:0000259" key="22">
    <source>
        <dbReference type="PROSITE" id="PS51184"/>
    </source>
</evidence>
<feature type="compositionally biased region" description="Basic residues" evidence="20">
    <location>
        <begin position="1"/>
        <end position="11"/>
    </location>
</feature>
<name>A0A5C2SPN8_9APHY</name>
<keyword evidence="11" id="KW-0223">Dioxygenase</keyword>
<evidence type="ECO:0000256" key="11">
    <source>
        <dbReference type="ARBA" id="ARBA00022964"/>
    </source>
</evidence>
<feature type="region of interest" description="Disordered" evidence="20">
    <location>
        <begin position="648"/>
        <end position="711"/>
    </location>
</feature>
<evidence type="ECO:0000256" key="5">
    <source>
        <dbReference type="ARBA" id="ARBA00013246"/>
    </source>
</evidence>
<feature type="domain" description="JmjC" evidence="22">
    <location>
        <begin position="251"/>
        <end position="412"/>
    </location>
</feature>
<keyword evidence="13" id="KW-0408">Iron</keyword>
<dbReference type="InterPro" id="IPR041070">
    <property type="entry name" value="JHD"/>
</dbReference>
<dbReference type="Gene3D" id="2.60.120.650">
    <property type="entry name" value="Cupin"/>
    <property type="match status" value="1"/>
</dbReference>
<feature type="region of interest" description="Disordered" evidence="20">
    <location>
        <begin position="113"/>
        <end position="135"/>
    </location>
</feature>
<evidence type="ECO:0000256" key="6">
    <source>
        <dbReference type="ARBA" id="ARBA00015153"/>
    </source>
</evidence>
<evidence type="ECO:0000256" key="20">
    <source>
        <dbReference type="SAM" id="MobiDB-lite"/>
    </source>
</evidence>
<dbReference type="InterPro" id="IPR019787">
    <property type="entry name" value="Znf_PHD-finger"/>
</dbReference>
<keyword evidence="15" id="KW-0804">Transcription</keyword>
<evidence type="ECO:0000256" key="3">
    <source>
        <dbReference type="ARBA" id="ARBA00004123"/>
    </source>
</evidence>
<keyword evidence="8 19" id="KW-0863">Zinc-finger</keyword>
<dbReference type="InterPro" id="IPR019786">
    <property type="entry name" value="Zinc_finger_PHD-type_CS"/>
</dbReference>
<evidence type="ECO:0000256" key="18">
    <source>
        <dbReference type="ARBA" id="ARBA00047915"/>
    </source>
</evidence>
<dbReference type="InterPro" id="IPR011011">
    <property type="entry name" value="Znf_FYVE_PHD"/>
</dbReference>
<comment type="similarity">
    <text evidence="4">Belongs to the JHDM1 histone demethylase family.</text>
</comment>
<dbReference type="Proteomes" id="UP000313359">
    <property type="component" value="Unassembled WGS sequence"/>
</dbReference>
<dbReference type="Gene3D" id="3.30.40.10">
    <property type="entry name" value="Zinc/RING finger domain, C3HC4 (zinc finger)"/>
    <property type="match status" value="1"/>
</dbReference>
<evidence type="ECO:0000256" key="1">
    <source>
        <dbReference type="ARBA" id="ARBA00001954"/>
    </source>
</evidence>
<feature type="domain" description="PHD-type" evidence="21">
    <location>
        <begin position="45"/>
        <end position="103"/>
    </location>
</feature>
<reference evidence="23" key="1">
    <citation type="journal article" date="2018" name="Genome Biol. Evol.">
        <title>Genomics and development of Lentinus tigrinus, a white-rot wood-decaying mushroom with dimorphic fruiting bodies.</title>
        <authorList>
            <person name="Wu B."/>
            <person name="Xu Z."/>
            <person name="Knudson A."/>
            <person name="Carlson A."/>
            <person name="Chen N."/>
            <person name="Kovaka S."/>
            <person name="LaButti K."/>
            <person name="Lipzen A."/>
            <person name="Pennachio C."/>
            <person name="Riley R."/>
            <person name="Schakwitz W."/>
            <person name="Umezawa K."/>
            <person name="Ohm R.A."/>
            <person name="Grigoriev I.V."/>
            <person name="Nagy L.G."/>
            <person name="Gibbons J."/>
            <person name="Hibbett D."/>
        </authorList>
    </citation>
    <scope>NUCLEOTIDE SEQUENCE [LARGE SCALE GENOMIC DNA]</scope>
    <source>
        <strain evidence="23">ALCF2SS1-6</strain>
    </source>
</reference>
<evidence type="ECO:0000259" key="21">
    <source>
        <dbReference type="PROSITE" id="PS50016"/>
    </source>
</evidence>
<dbReference type="InterPro" id="IPR050690">
    <property type="entry name" value="JHDM1_Histone_Demethylase"/>
</dbReference>
<dbReference type="STRING" id="1328759.A0A5C2SPN8"/>
<evidence type="ECO:0000256" key="10">
    <source>
        <dbReference type="ARBA" id="ARBA00022853"/>
    </source>
</evidence>
<feature type="compositionally biased region" description="Polar residues" evidence="20">
    <location>
        <begin position="674"/>
        <end position="702"/>
    </location>
</feature>
<keyword evidence="16" id="KW-0539">Nucleus</keyword>
<dbReference type="OrthoDB" id="5876800at2759"/>
<dbReference type="SMART" id="SM00558">
    <property type="entry name" value="JmjC"/>
    <property type="match status" value="1"/>
</dbReference>
<dbReference type="Pfam" id="PF00628">
    <property type="entry name" value="PHD"/>
    <property type="match status" value="1"/>
</dbReference>
<dbReference type="PANTHER" id="PTHR23123">
    <property type="entry name" value="PHD/F-BOX CONTAINING PROTEIN"/>
    <property type="match status" value="1"/>
</dbReference>
<evidence type="ECO:0000256" key="14">
    <source>
        <dbReference type="ARBA" id="ARBA00023015"/>
    </source>
</evidence>
<dbReference type="Pfam" id="PF17811">
    <property type="entry name" value="JHD"/>
    <property type="match status" value="1"/>
</dbReference>
<keyword evidence="9" id="KW-0862">Zinc</keyword>
<evidence type="ECO:0000256" key="9">
    <source>
        <dbReference type="ARBA" id="ARBA00022833"/>
    </source>
</evidence>
<dbReference type="InterPro" id="IPR001965">
    <property type="entry name" value="Znf_PHD"/>
</dbReference>
<evidence type="ECO:0000256" key="17">
    <source>
        <dbReference type="ARBA" id="ARBA00031083"/>
    </source>
</evidence>
<dbReference type="EMBL" id="ML122251">
    <property type="protein sequence ID" value="RPD65805.1"/>
    <property type="molecule type" value="Genomic_DNA"/>
</dbReference>
<feature type="compositionally biased region" description="Basic and acidic residues" evidence="20">
    <location>
        <begin position="33"/>
        <end position="54"/>
    </location>
</feature>
<feature type="compositionally biased region" description="Basic residues" evidence="20">
    <location>
        <begin position="114"/>
        <end position="123"/>
    </location>
</feature>
<dbReference type="AlphaFoldDB" id="A0A5C2SPN8"/>
<gene>
    <name evidence="23" type="ORF">L227DRAFT_493300</name>
</gene>
<dbReference type="InterPro" id="IPR013083">
    <property type="entry name" value="Znf_RING/FYVE/PHD"/>
</dbReference>
<protein>
    <recommendedName>
        <fullName evidence="6">JmjC domain-containing histone demethylation protein 1</fullName>
        <ecNumber evidence="5">1.14.11.27</ecNumber>
    </recommendedName>
    <alternativeName>
        <fullName evidence="17">[Histone-H3]-lysine-36 demethylase 1</fullName>
    </alternativeName>
</protein>
<comment type="function">
    <text evidence="2">Histone demethylase that specifically demethylates 'Lys-36' of histone H3, thereby playing a central role in histone code.</text>
</comment>
<keyword evidence="7" id="KW-0479">Metal-binding</keyword>
<evidence type="ECO:0000256" key="2">
    <source>
        <dbReference type="ARBA" id="ARBA00003909"/>
    </source>
</evidence>
<dbReference type="PROSITE" id="PS50016">
    <property type="entry name" value="ZF_PHD_2"/>
    <property type="match status" value="1"/>
</dbReference>
<organism evidence="23 24">
    <name type="scientific">Lentinus tigrinus ALCF2SS1-6</name>
    <dbReference type="NCBI Taxonomy" id="1328759"/>
    <lineage>
        <taxon>Eukaryota</taxon>
        <taxon>Fungi</taxon>
        <taxon>Dikarya</taxon>
        <taxon>Basidiomycota</taxon>
        <taxon>Agaricomycotina</taxon>
        <taxon>Agaricomycetes</taxon>
        <taxon>Polyporales</taxon>
        <taxon>Polyporaceae</taxon>
        <taxon>Lentinus</taxon>
    </lineage>
</organism>
<evidence type="ECO:0000256" key="7">
    <source>
        <dbReference type="ARBA" id="ARBA00022723"/>
    </source>
</evidence>
<evidence type="ECO:0000256" key="19">
    <source>
        <dbReference type="PROSITE-ProRule" id="PRU00146"/>
    </source>
</evidence>
<keyword evidence="14" id="KW-0805">Transcription regulation</keyword>
<dbReference type="GO" id="GO:0008270">
    <property type="term" value="F:zinc ion binding"/>
    <property type="evidence" value="ECO:0007669"/>
    <property type="project" value="UniProtKB-KW"/>
</dbReference>
<dbReference type="SMART" id="SM00249">
    <property type="entry name" value="PHD"/>
    <property type="match status" value="1"/>
</dbReference>
<proteinExistence type="inferred from homology"/>
<evidence type="ECO:0000256" key="8">
    <source>
        <dbReference type="ARBA" id="ARBA00022771"/>
    </source>
</evidence>